<dbReference type="EMBL" id="CP045921">
    <property type="protein sequence ID" value="QHN42824.1"/>
    <property type="molecule type" value="Genomic_DNA"/>
</dbReference>
<dbReference type="AlphaFoldDB" id="A0A857MJS0"/>
<keyword evidence="2" id="KW-0812">Transmembrane</keyword>
<feature type="region of interest" description="Disordered" evidence="1">
    <location>
        <begin position="89"/>
        <end position="114"/>
    </location>
</feature>
<keyword evidence="2" id="KW-0472">Membrane</keyword>
<evidence type="ECO:0008006" key="5">
    <source>
        <dbReference type="Google" id="ProtNLM"/>
    </source>
</evidence>
<keyword evidence="4" id="KW-1185">Reference proteome</keyword>
<evidence type="ECO:0000313" key="3">
    <source>
        <dbReference type="EMBL" id="QHN42824.1"/>
    </source>
</evidence>
<protein>
    <recommendedName>
        <fullName evidence="5">DUF2809 domain-containing protein</fullName>
    </recommendedName>
</protein>
<dbReference type="KEGG" id="mama:GII36_03090"/>
<evidence type="ECO:0000256" key="1">
    <source>
        <dbReference type="SAM" id="MobiDB-lite"/>
    </source>
</evidence>
<dbReference type="Proteomes" id="UP001059824">
    <property type="component" value="Chromosome"/>
</dbReference>
<feature type="compositionally biased region" description="Basic residues" evidence="1">
    <location>
        <begin position="102"/>
        <end position="114"/>
    </location>
</feature>
<keyword evidence="2" id="KW-1133">Transmembrane helix</keyword>
<evidence type="ECO:0000256" key="2">
    <source>
        <dbReference type="SAM" id="Phobius"/>
    </source>
</evidence>
<organism evidence="3 4">
    <name type="scientific">Candidatus Mycosynbacter amalyticus</name>
    <dbReference type="NCBI Taxonomy" id="2665156"/>
    <lineage>
        <taxon>Bacteria</taxon>
        <taxon>Candidatus Saccharimonadota</taxon>
        <taxon>Candidatus Saccharimonadota incertae sedis</taxon>
        <taxon>Candidatus Mycosynbacter</taxon>
    </lineage>
</organism>
<evidence type="ECO:0000313" key="4">
    <source>
        <dbReference type="Proteomes" id="UP001059824"/>
    </source>
</evidence>
<gene>
    <name evidence="3" type="ORF">GII36_03090</name>
</gene>
<name>A0A857MJS0_9BACT</name>
<sequence>MRQSCWRIGIGLVLSYGYEIAAGRMVASLEGEKEIPYIGGFDWVDIVAYTIGAVLAIGLCQPLYKAELELAARKDEAVRAEKARIRELRSERKKATITAGARSKHGRKRSRKRQ</sequence>
<reference evidence="3" key="1">
    <citation type="journal article" date="2021" name="Nat. Microbiol.">
        <title>Cocultivation of an ultrasmall environmental parasitic bacterium with lytic ability against bacteria associated with wastewater foams.</title>
        <authorList>
            <person name="Batinovic S."/>
            <person name="Rose J.J.A."/>
            <person name="Ratcliffe J."/>
            <person name="Seviour R.J."/>
            <person name="Petrovski S."/>
        </authorList>
    </citation>
    <scope>NUCLEOTIDE SEQUENCE</scope>
    <source>
        <strain evidence="3">JR1</strain>
    </source>
</reference>
<accession>A0A857MJS0</accession>
<proteinExistence type="predicted"/>
<dbReference type="RefSeq" id="WP_260762340.1">
    <property type="nucleotide sequence ID" value="NZ_CP045921.1"/>
</dbReference>
<feature type="transmembrane region" description="Helical" evidence="2">
    <location>
        <begin position="46"/>
        <end position="64"/>
    </location>
</feature>